<reference evidence="11" key="1">
    <citation type="submission" date="2023-12" db="EMBL/GenBank/DDBJ databases">
        <title>Genome assembly of Anisodus tanguticus.</title>
        <authorList>
            <person name="Wang Y.-J."/>
        </authorList>
    </citation>
    <scope>NUCLEOTIDE SEQUENCE</scope>
    <source>
        <strain evidence="11">KB-2021</strain>
        <tissue evidence="11">Leaf</tissue>
    </source>
</reference>
<name>A0AAE1SGL9_9SOLA</name>
<evidence type="ECO:0000313" key="11">
    <source>
        <dbReference type="EMBL" id="KAK4369376.1"/>
    </source>
</evidence>
<dbReference type="PRINTS" id="PR00367">
    <property type="entry name" value="ETHRSPELEMNT"/>
</dbReference>
<keyword evidence="3" id="KW-0611">Plant defense</keyword>
<evidence type="ECO:0000259" key="10">
    <source>
        <dbReference type="PROSITE" id="PS51032"/>
    </source>
</evidence>
<evidence type="ECO:0000256" key="1">
    <source>
        <dbReference type="ARBA" id="ARBA00004123"/>
    </source>
</evidence>
<dbReference type="GO" id="GO:0005634">
    <property type="term" value="C:nucleus"/>
    <property type="evidence" value="ECO:0007669"/>
    <property type="project" value="UniProtKB-SubCell"/>
</dbReference>
<organism evidence="11 12">
    <name type="scientific">Anisodus tanguticus</name>
    <dbReference type="NCBI Taxonomy" id="243964"/>
    <lineage>
        <taxon>Eukaryota</taxon>
        <taxon>Viridiplantae</taxon>
        <taxon>Streptophyta</taxon>
        <taxon>Embryophyta</taxon>
        <taxon>Tracheophyta</taxon>
        <taxon>Spermatophyta</taxon>
        <taxon>Magnoliopsida</taxon>
        <taxon>eudicotyledons</taxon>
        <taxon>Gunneridae</taxon>
        <taxon>Pentapetalae</taxon>
        <taxon>asterids</taxon>
        <taxon>lamiids</taxon>
        <taxon>Solanales</taxon>
        <taxon>Solanaceae</taxon>
        <taxon>Solanoideae</taxon>
        <taxon>Hyoscyameae</taxon>
        <taxon>Anisodus</taxon>
    </lineage>
</organism>
<dbReference type="GO" id="GO:0003700">
    <property type="term" value="F:DNA-binding transcription factor activity"/>
    <property type="evidence" value="ECO:0007669"/>
    <property type="project" value="InterPro"/>
</dbReference>
<keyword evidence="8" id="KW-0539">Nucleus</keyword>
<dbReference type="Gene3D" id="3.30.730.10">
    <property type="entry name" value="AP2/ERF domain"/>
    <property type="match status" value="1"/>
</dbReference>
<protein>
    <recommendedName>
        <fullName evidence="10">AP2/ERF domain-containing protein</fullName>
    </recommendedName>
</protein>
<keyword evidence="4" id="KW-0805">Transcription regulation</keyword>
<feature type="compositionally biased region" description="Polar residues" evidence="9">
    <location>
        <begin position="91"/>
        <end position="101"/>
    </location>
</feature>
<keyword evidence="6" id="KW-0010">Activator</keyword>
<dbReference type="Proteomes" id="UP001291623">
    <property type="component" value="Unassembled WGS sequence"/>
</dbReference>
<keyword evidence="5" id="KW-0238">DNA-binding</keyword>
<keyword evidence="2" id="KW-0936">Ethylene signaling pathway</keyword>
<dbReference type="AlphaFoldDB" id="A0AAE1SGL9"/>
<feature type="compositionally biased region" description="Basic and acidic residues" evidence="9">
    <location>
        <begin position="1"/>
        <end position="26"/>
    </location>
</feature>
<dbReference type="PANTHER" id="PTHR31677:SF248">
    <property type="entry name" value="OS04G0669200 PROTEIN"/>
    <property type="match status" value="1"/>
</dbReference>
<dbReference type="InterPro" id="IPR016177">
    <property type="entry name" value="DNA-bd_dom_sf"/>
</dbReference>
<gene>
    <name evidence="11" type="ORF">RND71_013168</name>
</gene>
<evidence type="ECO:0000256" key="4">
    <source>
        <dbReference type="ARBA" id="ARBA00023015"/>
    </source>
</evidence>
<sequence length="202" mass="22504">MRHRESSELKRPGSDLRKQPETDPPRYRGVRKRPWGRFAAEIRDPTKKTRVWLGTFDTAEDAARAYDDAARALRGNKAKTNFNNILPLTQDQDNLYGSNQFEPFPNSRPASSSMSSTLESSSGPRGSGNKVTRMRIPRPVVLMDDCRSDCDSSSSVIDDRCDVDQTSSLLPKQPLPFDLNLPPPSDGLDVDADDLHVTALCL</sequence>
<feature type="compositionally biased region" description="Low complexity" evidence="9">
    <location>
        <begin position="111"/>
        <end position="122"/>
    </location>
</feature>
<dbReference type="FunFam" id="3.30.730.10:FF:000001">
    <property type="entry name" value="Ethylene-responsive transcription factor 2"/>
    <property type="match status" value="1"/>
</dbReference>
<dbReference type="SUPFAM" id="SSF54171">
    <property type="entry name" value="DNA-binding domain"/>
    <property type="match status" value="1"/>
</dbReference>
<feature type="region of interest" description="Disordered" evidence="9">
    <location>
        <begin position="1"/>
        <end position="37"/>
    </location>
</feature>
<dbReference type="CDD" id="cd00018">
    <property type="entry name" value="AP2"/>
    <property type="match status" value="1"/>
</dbReference>
<keyword evidence="12" id="KW-1185">Reference proteome</keyword>
<dbReference type="GO" id="GO:0009873">
    <property type="term" value="P:ethylene-activated signaling pathway"/>
    <property type="evidence" value="ECO:0007669"/>
    <property type="project" value="UniProtKB-KW"/>
</dbReference>
<accession>A0AAE1SGL9</accession>
<dbReference type="InterPro" id="IPR036955">
    <property type="entry name" value="AP2/ERF_dom_sf"/>
</dbReference>
<evidence type="ECO:0000256" key="5">
    <source>
        <dbReference type="ARBA" id="ARBA00023125"/>
    </source>
</evidence>
<dbReference type="Pfam" id="PF00847">
    <property type="entry name" value="AP2"/>
    <property type="match status" value="1"/>
</dbReference>
<keyword evidence="7" id="KW-0804">Transcription</keyword>
<dbReference type="GO" id="GO:0003677">
    <property type="term" value="F:DNA binding"/>
    <property type="evidence" value="ECO:0007669"/>
    <property type="project" value="UniProtKB-KW"/>
</dbReference>
<dbReference type="InterPro" id="IPR001471">
    <property type="entry name" value="AP2/ERF_dom"/>
</dbReference>
<evidence type="ECO:0000256" key="3">
    <source>
        <dbReference type="ARBA" id="ARBA00022821"/>
    </source>
</evidence>
<evidence type="ECO:0000256" key="2">
    <source>
        <dbReference type="ARBA" id="ARBA00022745"/>
    </source>
</evidence>
<evidence type="ECO:0000256" key="6">
    <source>
        <dbReference type="ARBA" id="ARBA00023159"/>
    </source>
</evidence>
<evidence type="ECO:0000313" key="12">
    <source>
        <dbReference type="Proteomes" id="UP001291623"/>
    </source>
</evidence>
<evidence type="ECO:0000256" key="7">
    <source>
        <dbReference type="ARBA" id="ARBA00023163"/>
    </source>
</evidence>
<comment type="subcellular location">
    <subcellularLocation>
        <location evidence="1">Nucleus</location>
    </subcellularLocation>
</comment>
<dbReference type="GO" id="GO:0006952">
    <property type="term" value="P:defense response"/>
    <property type="evidence" value="ECO:0007669"/>
    <property type="project" value="UniProtKB-KW"/>
</dbReference>
<evidence type="ECO:0000256" key="8">
    <source>
        <dbReference type="ARBA" id="ARBA00023242"/>
    </source>
</evidence>
<comment type="caution">
    <text evidence="11">The sequence shown here is derived from an EMBL/GenBank/DDBJ whole genome shotgun (WGS) entry which is preliminary data.</text>
</comment>
<dbReference type="PANTHER" id="PTHR31677">
    <property type="entry name" value="AP2 DOMAIN CLASS TRANSCRIPTION FACTOR"/>
    <property type="match status" value="1"/>
</dbReference>
<evidence type="ECO:0000256" key="9">
    <source>
        <dbReference type="SAM" id="MobiDB-lite"/>
    </source>
</evidence>
<dbReference type="PROSITE" id="PS51032">
    <property type="entry name" value="AP2_ERF"/>
    <property type="match status" value="1"/>
</dbReference>
<feature type="region of interest" description="Disordered" evidence="9">
    <location>
        <begin position="91"/>
        <end position="131"/>
    </location>
</feature>
<feature type="domain" description="AP2/ERF" evidence="10">
    <location>
        <begin position="26"/>
        <end position="83"/>
    </location>
</feature>
<dbReference type="SMART" id="SM00380">
    <property type="entry name" value="AP2"/>
    <property type="match status" value="1"/>
</dbReference>
<dbReference type="EMBL" id="JAVYJV010000006">
    <property type="protein sequence ID" value="KAK4369376.1"/>
    <property type="molecule type" value="Genomic_DNA"/>
</dbReference>
<proteinExistence type="predicted"/>